<dbReference type="GO" id="GO:0003677">
    <property type="term" value="F:DNA binding"/>
    <property type="evidence" value="ECO:0007669"/>
    <property type="project" value="InterPro"/>
</dbReference>
<dbReference type="AlphaFoldDB" id="A0A368NMC4"/>
<reference evidence="5 6" key="2">
    <citation type="submission" date="2019-11" db="EMBL/GenBank/DDBJ databases">
        <title>Whole-genome sequencing of Allorhizobium vitis.</title>
        <authorList>
            <person name="Gan H.M."/>
            <person name="Savka M.A."/>
        </authorList>
    </citation>
    <scope>NUCLEOTIDE SEQUENCE [LARGE SCALE GENOMIC DNA]</scope>
    <source>
        <strain evidence="5 6">AB4</strain>
    </source>
</reference>
<dbReference type="Gene3D" id="1.10.260.40">
    <property type="entry name" value="lambda repressor-like DNA-binding domains"/>
    <property type="match status" value="1"/>
</dbReference>
<accession>A0A368NMC4</accession>
<feature type="compositionally biased region" description="Basic and acidic residues" evidence="1">
    <location>
        <begin position="1"/>
        <end position="11"/>
    </location>
</feature>
<dbReference type="SMART" id="SM00530">
    <property type="entry name" value="HTH_XRE"/>
    <property type="match status" value="1"/>
</dbReference>
<dbReference type="Pfam" id="PF13744">
    <property type="entry name" value="HTH_37"/>
    <property type="match status" value="1"/>
</dbReference>
<dbReference type="EMBL" id="MBEV02000020">
    <property type="protein sequence ID" value="MUP07836.1"/>
    <property type="molecule type" value="Genomic_DNA"/>
</dbReference>
<dbReference type="RefSeq" id="WP_081088938.1">
    <property type="nucleotide sequence ID" value="NZ_JAALXZ010000019.1"/>
</dbReference>
<evidence type="ECO:0000313" key="3">
    <source>
        <dbReference type="EMBL" id="KAA3518267.1"/>
    </source>
</evidence>
<evidence type="ECO:0000256" key="1">
    <source>
        <dbReference type="SAM" id="MobiDB-lite"/>
    </source>
</evidence>
<dbReference type="CDD" id="cd00093">
    <property type="entry name" value="HTH_XRE"/>
    <property type="match status" value="1"/>
</dbReference>
<reference evidence="3 7" key="1">
    <citation type="submission" date="2018-08" db="EMBL/GenBank/DDBJ databases">
        <title>Genome sequencing of Agrobacterium vitis strain ICMP 10754.</title>
        <authorList>
            <person name="Visnovsky S.B."/>
            <person name="Pitman A.R."/>
        </authorList>
    </citation>
    <scope>NUCLEOTIDE SEQUENCE [LARGE SCALE GENOMIC DNA]</scope>
    <source>
        <strain evidence="3 7">ICMP 10754</strain>
    </source>
</reference>
<evidence type="ECO:0000259" key="2">
    <source>
        <dbReference type="PROSITE" id="PS50943"/>
    </source>
</evidence>
<dbReference type="InterPro" id="IPR010982">
    <property type="entry name" value="Lambda_DNA-bd_dom_sf"/>
</dbReference>
<sequence>MAPRPYHETTSKRVVSGGEKSIANATNPADGDSACAQNMKLRVILITAIGSRVKAKGWTQAEAARLLGVTQPRVSDLLRHEVGVFGLDTLINMAAAAGLNVEMRVSDAV</sequence>
<dbReference type="SUPFAM" id="SSF47413">
    <property type="entry name" value="lambda repressor-like DNA-binding domains"/>
    <property type="match status" value="1"/>
</dbReference>
<evidence type="ECO:0000313" key="7">
    <source>
        <dbReference type="Proteomes" id="UP000436911"/>
    </source>
</evidence>
<feature type="region of interest" description="Disordered" evidence="1">
    <location>
        <begin position="1"/>
        <end position="29"/>
    </location>
</feature>
<dbReference type="OrthoDB" id="9788479at2"/>
<dbReference type="EMBL" id="JACXXJ020000003">
    <property type="protein sequence ID" value="MBF2712984.1"/>
    <property type="molecule type" value="Genomic_DNA"/>
</dbReference>
<feature type="domain" description="HTH cro/C1-type" evidence="2">
    <location>
        <begin position="54"/>
        <end position="104"/>
    </location>
</feature>
<protein>
    <submittedName>
        <fullName evidence="5">Helix-turn-helix domain-containing protein</fullName>
    </submittedName>
    <submittedName>
        <fullName evidence="3">XRE family transcriptional regulator</fullName>
    </submittedName>
</protein>
<name>A0A368NMC4_AGRVI</name>
<comment type="caution">
    <text evidence="3">The sequence shown here is derived from an EMBL/GenBank/DDBJ whole genome shotgun (WGS) entry which is preliminary data.</text>
</comment>
<dbReference type="InterPro" id="IPR001387">
    <property type="entry name" value="Cro/C1-type_HTH"/>
</dbReference>
<dbReference type="Proteomes" id="UP000436911">
    <property type="component" value="Unassembled WGS sequence"/>
</dbReference>
<dbReference type="GeneID" id="60684156"/>
<dbReference type="Proteomes" id="UP000655037">
    <property type="component" value="Unassembled WGS sequence"/>
</dbReference>
<dbReference type="PROSITE" id="PS50943">
    <property type="entry name" value="HTH_CROC1"/>
    <property type="match status" value="1"/>
</dbReference>
<dbReference type="InterPro" id="IPR039554">
    <property type="entry name" value="HigA2-like_HTH"/>
</dbReference>
<gene>
    <name evidence="5" type="ORF">BBI04_023925</name>
    <name evidence="3" type="ORF">DXT89_26970</name>
    <name evidence="4" type="ORF">IEI95_001775</name>
</gene>
<organism evidence="3 7">
    <name type="scientific">Agrobacterium vitis</name>
    <name type="common">Rhizobium vitis</name>
    <dbReference type="NCBI Taxonomy" id="373"/>
    <lineage>
        <taxon>Bacteria</taxon>
        <taxon>Pseudomonadati</taxon>
        <taxon>Pseudomonadota</taxon>
        <taxon>Alphaproteobacteria</taxon>
        <taxon>Hyphomicrobiales</taxon>
        <taxon>Rhizobiaceae</taxon>
        <taxon>Rhizobium/Agrobacterium group</taxon>
        <taxon>Agrobacterium</taxon>
    </lineage>
</organism>
<reference evidence="4" key="3">
    <citation type="submission" date="2020-11" db="EMBL/GenBank/DDBJ databases">
        <title>Agrobacterium vitis strain K377 genome.</title>
        <authorList>
            <person name="Xi H."/>
        </authorList>
    </citation>
    <scope>NUCLEOTIDE SEQUENCE</scope>
    <source>
        <strain evidence="4">K377</strain>
    </source>
</reference>
<proteinExistence type="predicted"/>
<evidence type="ECO:0000313" key="4">
    <source>
        <dbReference type="EMBL" id="MBF2712984.1"/>
    </source>
</evidence>
<evidence type="ECO:0000313" key="5">
    <source>
        <dbReference type="EMBL" id="MUP07836.1"/>
    </source>
</evidence>
<dbReference type="EMBL" id="QUSG01000052">
    <property type="protein sequence ID" value="KAA3518267.1"/>
    <property type="molecule type" value="Genomic_DNA"/>
</dbReference>
<dbReference type="Proteomes" id="UP000175993">
    <property type="component" value="Unassembled WGS sequence"/>
</dbReference>
<evidence type="ECO:0000313" key="6">
    <source>
        <dbReference type="Proteomes" id="UP000175993"/>
    </source>
</evidence>